<dbReference type="InterPro" id="IPR003439">
    <property type="entry name" value="ABC_transporter-like_ATP-bd"/>
</dbReference>
<dbReference type="InterPro" id="IPR017871">
    <property type="entry name" value="ABC_transporter-like_CS"/>
</dbReference>
<reference evidence="7" key="1">
    <citation type="submission" date="2023-07" db="EMBL/GenBank/DDBJ databases">
        <authorList>
            <person name="Pelsma A.J. K."/>
        </authorList>
    </citation>
    <scope>NUCLEOTIDE SEQUENCE</scope>
</reference>
<dbReference type="SUPFAM" id="SSF52540">
    <property type="entry name" value="P-loop containing nucleoside triphosphate hydrolases"/>
    <property type="match status" value="1"/>
</dbReference>
<dbReference type="PROSITE" id="PS00211">
    <property type="entry name" value="ABC_TRANSPORTER_1"/>
    <property type="match status" value="1"/>
</dbReference>
<evidence type="ECO:0000313" key="7">
    <source>
        <dbReference type="EMBL" id="CAJ0857514.1"/>
    </source>
</evidence>
<dbReference type="AlphaFoldDB" id="A0AA48RDB5"/>
<dbReference type="PANTHER" id="PTHR42781:SF4">
    <property type="entry name" value="SPERMIDINE_PUTRESCINE IMPORT ATP-BINDING PROTEIN POTA"/>
    <property type="match status" value="1"/>
</dbReference>
<dbReference type="InterPro" id="IPR008995">
    <property type="entry name" value="Mo/tungstate-bd_C_term_dom"/>
</dbReference>
<accession>A0AA48RDB5</accession>
<dbReference type="Gene3D" id="3.40.50.300">
    <property type="entry name" value="P-loop containing nucleotide triphosphate hydrolases"/>
    <property type="match status" value="1"/>
</dbReference>
<dbReference type="InterPro" id="IPR003593">
    <property type="entry name" value="AAA+_ATPase"/>
</dbReference>
<evidence type="ECO:0000259" key="6">
    <source>
        <dbReference type="PROSITE" id="PS50893"/>
    </source>
</evidence>
<dbReference type="GO" id="GO:0015419">
    <property type="term" value="F:ABC-type sulfate transporter activity"/>
    <property type="evidence" value="ECO:0007669"/>
    <property type="project" value="InterPro"/>
</dbReference>
<dbReference type="InterPro" id="IPR005666">
    <property type="entry name" value="Sulph_transpt1"/>
</dbReference>
<dbReference type="EMBL" id="OY288114">
    <property type="protein sequence ID" value="CAJ0857514.1"/>
    <property type="molecule type" value="Genomic_DNA"/>
</dbReference>
<proteinExistence type="predicted"/>
<dbReference type="SMART" id="SM00382">
    <property type="entry name" value="AAA"/>
    <property type="match status" value="1"/>
</dbReference>
<feature type="domain" description="ABC transporter" evidence="6">
    <location>
        <begin position="47"/>
        <end position="281"/>
    </location>
</feature>
<sequence length="401" mass="43930">MSEAVNPGDGRFWRFWRSWRSGSSGASTVPESAADGGAITSQRGFAIRIEGVEQDFGDFPALCDVSLDIRPGELVAFLGPSGSGKTTLLRVIAGLNTPDRGRVFFDGQDATNLPVQDRRVGFVFQNYALFKHMTVADNIAYGLTVRPRRERPSKAQRAAKVAELLKFVQLDGLGERYPAQLSGGQRQRVALARSLAIAPRVLLLDEPFGALDARIRKDLRHWLRQVHHEIGLTTLFVTHDQDEAMELADRVVVLNQGRIEQVGSPSELYDQPASPFVISFVGEAIALPVTVESGLVRFNDRPLHVDTAGLRNGPARVYFRPSDIVLGAEGRSEIEGRVESLRRTPAGVRATIAIDGLDQVLEIDSPLERATALGERVPISIANARVFPVEKQERRRAAVGA</sequence>
<dbReference type="CDD" id="cd03296">
    <property type="entry name" value="ABC_CysA_sulfate_importer"/>
    <property type="match status" value="1"/>
</dbReference>
<protein>
    <submittedName>
        <fullName evidence="7">Sulfate transport system ATP-binding protein</fullName>
        <ecNumber evidence="7">3.6.3.25</ecNumber>
    </submittedName>
</protein>
<gene>
    <name evidence="7" type="primary">cysA</name>
    <name evidence="7" type="ORF">AMST5_01027</name>
</gene>
<keyword evidence="4" id="KW-1278">Translocase</keyword>
<name>A0AA48RDB5_9ZZZZ</name>
<dbReference type="InterPro" id="IPR050093">
    <property type="entry name" value="ABC_SmlMolc_Importer"/>
</dbReference>
<evidence type="ECO:0000256" key="4">
    <source>
        <dbReference type="ARBA" id="ARBA00022967"/>
    </source>
</evidence>
<dbReference type="SUPFAM" id="SSF50331">
    <property type="entry name" value="MOP-like"/>
    <property type="match status" value="1"/>
</dbReference>
<keyword evidence="5" id="KW-0764">Sulfate transport</keyword>
<evidence type="ECO:0000256" key="1">
    <source>
        <dbReference type="ARBA" id="ARBA00022448"/>
    </source>
</evidence>
<dbReference type="Pfam" id="PF00005">
    <property type="entry name" value="ABC_tran"/>
    <property type="match status" value="1"/>
</dbReference>
<dbReference type="NCBIfam" id="TIGR00968">
    <property type="entry name" value="3a0106s01"/>
    <property type="match status" value="1"/>
</dbReference>
<dbReference type="EC" id="3.6.3.25" evidence="7"/>
<evidence type="ECO:0000256" key="2">
    <source>
        <dbReference type="ARBA" id="ARBA00022741"/>
    </source>
</evidence>
<keyword evidence="7" id="KW-0378">Hydrolase</keyword>
<dbReference type="GO" id="GO:0016887">
    <property type="term" value="F:ATP hydrolysis activity"/>
    <property type="evidence" value="ECO:0007669"/>
    <property type="project" value="InterPro"/>
</dbReference>
<dbReference type="GO" id="GO:0005524">
    <property type="term" value="F:ATP binding"/>
    <property type="evidence" value="ECO:0007669"/>
    <property type="project" value="UniProtKB-KW"/>
</dbReference>
<dbReference type="PANTHER" id="PTHR42781">
    <property type="entry name" value="SPERMIDINE/PUTRESCINE IMPORT ATP-BINDING PROTEIN POTA"/>
    <property type="match status" value="1"/>
</dbReference>
<keyword evidence="3 7" id="KW-0067">ATP-binding</keyword>
<dbReference type="FunFam" id="3.40.50.300:FF:000425">
    <property type="entry name" value="Probable ABC transporter, ATP-binding subunit"/>
    <property type="match status" value="1"/>
</dbReference>
<organism evidence="7">
    <name type="scientific">freshwater sediment metagenome</name>
    <dbReference type="NCBI Taxonomy" id="556182"/>
    <lineage>
        <taxon>unclassified sequences</taxon>
        <taxon>metagenomes</taxon>
        <taxon>ecological metagenomes</taxon>
    </lineage>
</organism>
<evidence type="ECO:0000256" key="5">
    <source>
        <dbReference type="ARBA" id="ARBA00023032"/>
    </source>
</evidence>
<keyword evidence="2" id="KW-0547">Nucleotide-binding</keyword>
<dbReference type="GO" id="GO:0043190">
    <property type="term" value="C:ATP-binding cassette (ABC) transporter complex"/>
    <property type="evidence" value="ECO:0007669"/>
    <property type="project" value="InterPro"/>
</dbReference>
<evidence type="ECO:0000256" key="3">
    <source>
        <dbReference type="ARBA" id="ARBA00022840"/>
    </source>
</evidence>
<dbReference type="PROSITE" id="PS50893">
    <property type="entry name" value="ABC_TRANSPORTER_2"/>
    <property type="match status" value="1"/>
</dbReference>
<dbReference type="InterPro" id="IPR027417">
    <property type="entry name" value="P-loop_NTPase"/>
</dbReference>
<keyword evidence="1" id="KW-0813">Transport</keyword>